<keyword evidence="3" id="KW-1185">Reference proteome</keyword>
<accession>A0A225UF00</accession>
<dbReference type="EMBL" id="NBNE01019861">
    <property type="protein sequence ID" value="OWY91598.1"/>
    <property type="molecule type" value="Genomic_DNA"/>
</dbReference>
<feature type="chain" id="PRO_5013393484" description="Transposase" evidence="1">
    <location>
        <begin position="19"/>
        <end position="140"/>
    </location>
</feature>
<dbReference type="PANTHER" id="PTHR33939">
    <property type="entry name" value="PROTEIN CBG22215"/>
    <property type="match status" value="1"/>
</dbReference>
<feature type="signal peptide" evidence="1">
    <location>
        <begin position="1"/>
        <end position="18"/>
    </location>
</feature>
<name>A0A225UF00_9STRA</name>
<dbReference type="OrthoDB" id="125005at2759"/>
<dbReference type="AlphaFoldDB" id="A0A225UF00"/>
<evidence type="ECO:0000256" key="1">
    <source>
        <dbReference type="SAM" id="SignalP"/>
    </source>
</evidence>
<comment type="caution">
    <text evidence="2">The sequence shown here is derived from an EMBL/GenBank/DDBJ whole genome shotgun (WGS) entry which is preliminary data.</text>
</comment>
<dbReference type="Proteomes" id="UP000198211">
    <property type="component" value="Unassembled WGS sequence"/>
</dbReference>
<organism evidence="2 3">
    <name type="scientific">Phytophthora megakarya</name>
    <dbReference type="NCBI Taxonomy" id="4795"/>
    <lineage>
        <taxon>Eukaryota</taxon>
        <taxon>Sar</taxon>
        <taxon>Stramenopiles</taxon>
        <taxon>Oomycota</taxon>
        <taxon>Peronosporomycetes</taxon>
        <taxon>Peronosporales</taxon>
        <taxon>Peronosporaceae</taxon>
        <taxon>Phytophthora</taxon>
    </lineage>
</organism>
<proteinExistence type="predicted"/>
<evidence type="ECO:0008006" key="4">
    <source>
        <dbReference type="Google" id="ProtNLM"/>
    </source>
</evidence>
<reference evidence="3" key="1">
    <citation type="submission" date="2017-03" db="EMBL/GenBank/DDBJ databases">
        <title>Phytopthora megakarya and P. palmivora, two closely related causual agents of cacao black pod achieved similar genome size and gene model numbers by different mechanisms.</title>
        <authorList>
            <person name="Ali S."/>
            <person name="Shao J."/>
            <person name="Larry D.J."/>
            <person name="Kronmiller B."/>
            <person name="Shen D."/>
            <person name="Strem M.D."/>
            <person name="Melnick R.L."/>
            <person name="Guiltinan M.J."/>
            <person name="Tyler B.M."/>
            <person name="Meinhardt L.W."/>
            <person name="Bailey B.A."/>
        </authorList>
    </citation>
    <scope>NUCLEOTIDE SEQUENCE [LARGE SCALE GENOMIC DNA]</scope>
    <source>
        <strain evidence="3">zdho120</strain>
    </source>
</reference>
<gene>
    <name evidence="2" type="ORF">PHMEG_00039750</name>
</gene>
<evidence type="ECO:0000313" key="2">
    <source>
        <dbReference type="EMBL" id="OWY91598.1"/>
    </source>
</evidence>
<evidence type="ECO:0000313" key="3">
    <source>
        <dbReference type="Proteomes" id="UP000198211"/>
    </source>
</evidence>
<sequence>MWLLQLLICKTVYPTVTAAITLYELKPFSMKVTATGGCPLVHWSSAKKPCCVDDDYHGKFYAGIKHMDGASYHKRQENLAPTRSTLKADIQTWLFKHLLQLVKAHKDKPRYIAQQVVNEHGHSLVYTPPYHPELQNIEMV</sequence>
<protein>
    <recommendedName>
        <fullName evidence="4">Transposase</fullName>
    </recommendedName>
</protein>
<keyword evidence="1" id="KW-0732">Signal</keyword>
<dbReference type="PANTHER" id="PTHR33939:SF1">
    <property type="entry name" value="DUF4371 DOMAIN-CONTAINING PROTEIN"/>
    <property type="match status" value="1"/>
</dbReference>